<reference evidence="1 2" key="1">
    <citation type="submission" date="2022-12" db="EMBL/GenBank/DDBJ databases">
        <title>Sphingomonas abieness sp. nov., an endophytic bacterium isolated from Abies koreana.</title>
        <authorList>
            <person name="Jiang L."/>
            <person name="Lee J."/>
        </authorList>
    </citation>
    <scope>NUCLEOTIDE SEQUENCE [LARGE SCALE GENOMIC DNA]</scope>
    <source>
        <strain evidence="2">PAMB 00755</strain>
    </source>
</reference>
<dbReference type="Proteomes" id="UP001210865">
    <property type="component" value="Chromosome"/>
</dbReference>
<proteinExistence type="predicted"/>
<evidence type="ECO:0000313" key="2">
    <source>
        <dbReference type="Proteomes" id="UP001210865"/>
    </source>
</evidence>
<dbReference type="SUPFAM" id="SSF46785">
    <property type="entry name" value="Winged helix' DNA-binding domain"/>
    <property type="match status" value="1"/>
</dbReference>
<evidence type="ECO:0000313" key="1">
    <source>
        <dbReference type="EMBL" id="WBO20699.1"/>
    </source>
</evidence>
<sequence length="89" mass="9442">MRIDVASATVLTLLADRGASATICPSEVARKIAAKASANGEADWRAAMPIFHAAVDHLVNRKDIGLSWKGRPLSARSGPYRITRANGSL</sequence>
<dbReference type="InterPro" id="IPR036388">
    <property type="entry name" value="WH-like_DNA-bd_sf"/>
</dbReference>
<dbReference type="RefSeq" id="WP_270075349.1">
    <property type="nucleotide sequence ID" value="NZ_CP115174.1"/>
</dbReference>
<name>A0ABY7NLB0_9SPHN</name>
<keyword evidence="2" id="KW-1185">Reference proteome</keyword>
<dbReference type="EMBL" id="CP115174">
    <property type="protein sequence ID" value="WBO20699.1"/>
    <property type="molecule type" value="Genomic_DNA"/>
</dbReference>
<protein>
    <submittedName>
        <fullName evidence="1">DUF3253 domain-containing protein</fullName>
    </submittedName>
</protein>
<dbReference type="Pfam" id="PF11625">
    <property type="entry name" value="DUF3253"/>
    <property type="match status" value="1"/>
</dbReference>
<organism evidence="1 2">
    <name type="scientific">Sphingomonas abietis</name>
    <dbReference type="NCBI Taxonomy" id="3012344"/>
    <lineage>
        <taxon>Bacteria</taxon>
        <taxon>Pseudomonadati</taxon>
        <taxon>Pseudomonadota</taxon>
        <taxon>Alphaproteobacteria</taxon>
        <taxon>Sphingomonadales</taxon>
        <taxon>Sphingomonadaceae</taxon>
        <taxon>Sphingomonas</taxon>
    </lineage>
</organism>
<dbReference type="Gene3D" id="1.10.10.10">
    <property type="entry name" value="Winged helix-like DNA-binding domain superfamily/Winged helix DNA-binding domain"/>
    <property type="match status" value="1"/>
</dbReference>
<dbReference type="InterPro" id="IPR036390">
    <property type="entry name" value="WH_DNA-bd_sf"/>
</dbReference>
<accession>A0ABY7NLB0</accession>
<dbReference type="InterPro" id="IPR021660">
    <property type="entry name" value="DUF3253"/>
</dbReference>
<gene>
    <name evidence="1" type="ORF">PBT88_10760</name>
</gene>